<dbReference type="Gene3D" id="1.10.540.10">
    <property type="entry name" value="Acyl-CoA dehydrogenase/oxidase, N-terminal domain"/>
    <property type="match status" value="1"/>
</dbReference>
<dbReference type="InterPro" id="IPR046373">
    <property type="entry name" value="Acyl-CoA_Oxase/DH_mid-dom_sf"/>
</dbReference>
<dbReference type="Proteomes" id="UP000564385">
    <property type="component" value="Unassembled WGS sequence"/>
</dbReference>
<sequence length="111" mass="12446">MADVQNTLTVNALLQYSKNARKQHHLPRIVTDLVCFYALSEASSGSDAFDSQQRPAKMVSTTFSMEASYGYQTLLKQLFIVFTTVDSLLGYKRITTFLVTRILRASRSSQG</sequence>
<proteinExistence type="predicted"/>
<organism evidence="1 2">
    <name type="scientific">Tunturiibacter lichenicola</name>
    <dbReference type="NCBI Taxonomy" id="2051959"/>
    <lineage>
        <taxon>Bacteria</taxon>
        <taxon>Pseudomonadati</taxon>
        <taxon>Acidobacteriota</taxon>
        <taxon>Terriglobia</taxon>
        <taxon>Terriglobales</taxon>
        <taxon>Acidobacteriaceae</taxon>
        <taxon>Tunturiibacter</taxon>
    </lineage>
</organism>
<dbReference type="GO" id="GO:0050660">
    <property type="term" value="F:flavin adenine dinucleotide binding"/>
    <property type="evidence" value="ECO:0007669"/>
    <property type="project" value="InterPro"/>
</dbReference>
<reference evidence="1 2" key="1">
    <citation type="submission" date="2020-07" db="EMBL/GenBank/DDBJ databases">
        <title>Genomic Encyclopedia of Type Strains, Phase IV (KMG-V): Genome sequencing to study the core and pangenomes of soil and plant-associated prokaryotes.</title>
        <authorList>
            <person name="Whitman W."/>
        </authorList>
    </citation>
    <scope>NUCLEOTIDE SEQUENCE [LARGE SCALE GENOMIC DNA]</scope>
    <source>
        <strain evidence="1 2">M8UP22</strain>
    </source>
</reference>
<protein>
    <submittedName>
        <fullName evidence="1">Alkylation response protein AidB-like acyl-CoA dehydrogenase</fullName>
    </submittedName>
</protein>
<dbReference type="SUPFAM" id="SSF56645">
    <property type="entry name" value="Acyl-CoA dehydrogenase NM domain-like"/>
    <property type="match status" value="1"/>
</dbReference>
<gene>
    <name evidence="1" type="ORF">HDF08_004385</name>
</gene>
<dbReference type="InterPro" id="IPR037069">
    <property type="entry name" value="AcylCoA_DH/ox_N_sf"/>
</dbReference>
<dbReference type="Gene3D" id="2.40.110.10">
    <property type="entry name" value="Butyryl-CoA Dehydrogenase, subunit A, domain 2"/>
    <property type="match status" value="1"/>
</dbReference>
<name>A0A852VSH1_9BACT</name>
<dbReference type="EMBL" id="JACCCU010000004">
    <property type="protein sequence ID" value="NYF92262.1"/>
    <property type="molecule type" value="Genomic_DNA"/>
</dbReference>
<dbReference type="AlphaFoldDB" id="A0A852VSH1"/>
<accession>A0A852VSH1</accession>
<evidence type="ECO:0000313" key="2">
    <source>
        <dbReference type="Proteomes" id="UP000564385"/>
    </source>
</evidence>
<dbReference type="InterPro" id="IPR009100">
    <property type="entry name" value="AcylCoA_DH/oxidase_NM_dom_sf"/>
</dbReference>
<dbReference type="GO" id="GO:0016627">
    <property type="term" value="F:oxidoreductase activity, acting on the CH-CH group of donors"/>
    <property type="evidence" value="ECO:0007669"/>
    <property type="project" value="InterPro"/>
</dbReference>
<evidence type="ECO:0000313" key="1">
    <source>
        <dbReference type="EMBL" id="NYF92262.1"/>
    </source>
</evidence>
<comment type="caution">
    <text evidence="1">The sequence shown here is derived from an EMBL/GenBank/DDBJ whole genome shotgun (WGS) entry which is preliminary data.</text>
</comment>